<gene>
    <name evidence="1" type="ORF">ARMA_1092</name>
</gene>
<comment type="caution">
    <text evidence="1">The sequence shown here is derived from an EMBL/GenBank/DDBJ whole genome shotgun (WGS) entry which is preliminary data.</text>
</comment>
<organism evidence="1 2">
    <name type="scientific">Ardenticatena maritima</name>
    <dbReference type="NCBI Taxonomy" id="872965"/>
    <lineage>
        <taxon>Bacteria</taxon>
        <taxon>Bacillati</taxon>
        <taxon>Chloroflexota</taxon>
        <taxon>Ardenticatenia</taxon>
        <taxon>Ardenticatenales</taxon>
        <taxon>Ardenticatenaceae</taxon>
        <taxon>Ardenticatena</taxon>
    </lineage>
</organism>
<reference evidence="1 2" key="1">
    <citation type="journal article" date="2015" name="Genome Announc.">
        <title>Draft Genome Sequence of a Heterotrophic Facultative Anaerobic Thermophilic Bacterium, Ardenticatena maritima Strain 110ST.</title>
        <authorList>
            <person name="Kawaichi S."/>
            <person name="Yoshida T."/>
            <person name="Sako Y."/>
            <person name="Nakamura R."/>
        </authorList>
    </citation>
    <scope>NUCLEOTIDE SEQUENCE [LARGE SCALE GENOMIC DNA]</scope>
    <source>
        <strain evidence="1 2">110S</strain>
    </source>
</reference>
<reference evidence="2" key="2">
    <citation type="submission" date="2015-08" db="EMBL/GenBank/DDBJ databases">
        <title>Draft Genome Sequence of a Heterotrophic Facultative Anaerobic Bacterium Ardenticatena maritima Strain 110S.</title>
        <authorList>
            <person name="Kawaichi S."/>
            <person name="Yoshida T."/>
            <person name="Sako Y."/>
            <person name="Nakamura R."/>
        </authorList>
    </citation>
    <scope>NUCLEOTIDE SEQUENCE [LARGE SCALE GENOMIC DNA]</scope>
    <source>
        <strain evidence="2">110S</strain>
    </source>
</reference>
<proteinExistence type="predicted"/>
<accession>A0A0M8K8J9</accession>
<keyword evidence="2" id="KW-1185">Reference proteome</keyword>
<dbReference type="EMBL" id="BBZA01000073">
    <property type="protein sequence ID" value="GAP62669.1"/>
    <property type="molecule type" value="Genomic_DNA"/>
</dbReference>
<sequence>MVLTDSHFFAHNLLTWQHKKQTAWRIRGLHAMRMLAIVD</sequence>
<dbReference type="AlphaFoldDB" id="A0A0M8K8J9"/>
<protein>
    <submittedName>
        <fullName evidence="1">Uncharacterized protein</fullName>
    </submittedName>
</protein>
<evidence type="ECO:0000313" key="1">
    <source>
        <dbReference type="EMBL" id="GAP62669.1"/>
    </source>
</evidence>
<dbReference type="InParanoid" id="A0A0M8K8J9"/>
<name>A0A0M8K8J9_9CHLR</name>
<evidence type="ECO:0000313" key="2">
    <source>
        <dbReference type="Proteomes" id="UP000037784"/>
    </source>
</evidence>
<dbReference type="Proteomes" id="UP000037784">
    <property type="component" value="Unassembled WGS sequence"/>
</dbReference>